<keyword evidence="1" id="KW-1133">Transmembrane helix</keyword>
<feature type="transmembrane region" description="Helical" evidence="1">
    <location>
        <begin position="49"/>
        <end position="72"/>
    </location>
</feature>
<name>A0A1C5GYV2_9ACTN</name>
<dbReference type="AlphaFoldDB" id="A0A1C5GYV2"/>
<organism evidence="2 3">
    <name type="scientific">Micromonospora coxensis</name>
    <dbReference type="NCBI Taxonomy" id="356852"/>
    <lineage>
        <taxon>Bacteria</taxon>
        <taxon>Bacillati</taxon>
        <taxon>Actinomycetota</taxon>
        <taxon>Actinomycetes</taxon>
        <taxon>Micromonosporales</taxon>
        <taxon>Micromonosporaceae</taxon>
        <taxon>Micromonospora</taxon>
    </lineage>
</organism>
<gene>
    <name evidence="2" type="ORF">GA0070614_0580</name>
</gene>
<keyword evidence="1" id="KW-0812">Transmembrane</keyword>
<accession>A0A1C5GYV2</accession>
<feature type="transmembrane region" description="Helical" evidence="1">
    <location>
        <begin position="20"/>
        <end position="37"/>
    </location>
</feature>
<protein>
    <submittedName>
        <fullName evidence="2">Uncharacterized protein</fullName>
    </submittedName>
</protein>
<keyword evidence="3" id="KW-1185">Reference proteome</keyword>
<evidence type="ECO:0000313" key="2">
    <source>
        <dbReference type="EMBL" id="SCG38940.1"/>
    </source>
</evidence>
<dbReference type="Proteomes" id="UP000198215">
    <property type="component" value="Chromosome I"/>
</dbReference>
<feature type="transmembrane region" description="Helical" evidence="1">
    <location>
        <begin position="84"/>
        <end position="105"/>
    </location>
</feature>
<feature type="transmembrane region" description="Helical" evidence="1">
    <location>
        <begin position="111"/>
        <end position="131"/>
    </location>
</feature>
<evidence type="ECO:0000256" key="1">
    <source>
        <dbReference type="SAM" id="Phobius"/>
    </source>
</evidence>
<proteinExistence type="predicted"/>
<sequence>MADGDNPTVHHPRRRLGRSALPHLLAMVIFGLLAWSGGSTLRQGVDGLAAPSLMIGAAGAVGALLMVASPSGPADRSGPDPHRLVRLAMVLAAVIALATGTALAPDGMDRGFVISVDAVLAGALASYALLAGGQRPGVRVMDACEAEAEHRFR</sequence>
<reference evidence="3" key="1">
    <citation type="submission" date="2016-06" db="EMBL/GenBank/DDBJ databases">
        <authorList>
            <person name="Varghese N."/>
            <person name="Submissions Spin"/>
        </authorList>
    </citation>
    <scope>NUCLEOTIDE SEQUENCE [LARGE SCALE GENOMIC DNA]</scope>
    <source>
        <strain evidence="3">DSM 45161</strain>
    </source>
</reference>
<keyword evidence="1" id="KW-0472">Membrane</keyword>
<evidence type="ECO:0000313" key="3">
    <source>
        <dbReference type="Proteomes" id="UP000198215"/>
    </source>
</evidence>
<dbReference type="EMBL" id="LT607753">
    <property type="protein sequence ID" value="SCG38940.1"/>
    <property type="molecule type" value="Genomic_DNA"/>
</dbReference>